<dbReference type="InterPro" id="IPR018704">
    <property type="entry name" value="SecYEG/CpoB_TPR"/>
</dbReference>
<dbReference type="SMART" id="SM00028">
    <property type="entry name" value="TPR"/>
    <property type="match status" value="3"/>
</dbReference>
<dbReference type="InterPro" id="IPR019734">
    <property type="entry name" value="TPR_rpt"/>
</dbReference>
<proteinExistence type="predicted"/>
<dbReference type="Gene3D" id="1.25.40.10">
    <property type="entry name" value="Tetratricopeptide repeat domain"/>
    <property type="match status" value="1"/>
</dbReference>
<dbReference type="RefSeq" id="WP_119808963.1">
    <property type="nucleotide sequence ID" value="NZ_QYUP01000008.1"/>
</dbReference>
<keyword evidence="1" id="KW-0802">TPR repeat</keyword>
<name>A0A418Y898_9BURK</name>
<evidence type="ECO:0000313" key="3">
    <source>
        <dbReference type="EMBL" id="RJG27617.1"/>
    </source>
</evidence>
<keyword evidence="4" id="KW-1185">Reference proteome</keyword>
<gene>
    <name evidence="3" type="ORF">D3872_00525</name>
</gene>
<dbReference type="Proteomes" id="UP000284006">
    <property type="component" value="Unassembled WGS sequence"/>
</dbReference>
<dbReference type="PROSITE" id="PS51257">
    <property type="entry name" value="PROKAR_LIPOPROTEIN"/>
    <property type="match status" value="1"/>
</dbReference>
<dbReference type="Pfam" id="PF09976">
    <property type="entry name" value="TPR_21"/>
    <property type="match status" value="1"/>
</dbReference>
<organism evidence="3 4">
    <name type="scientific">Massilia cavernae</name>
    <dbReference type="NCBI Taxonomy" id="2320864"/>
    <lineage>
        <taxon>Bacteria</taxon>
        <taxon>Pseudomonadati</taxon>
        <taxon>Pseudomonadota</taxon>
        <taxon>Betaproteobacteria</taxon>
        <taxon>Burkholderiales</taxon>
        <taxon>Oxalobacteraceae</taxon>
        <taxon>Telluria group</taxon>
        <taxon>Massilia</taxon>
    </lineage>
</organism>
<dbReference type="OrthoDB" id="5290951at2"/>
<dbReference type="InterPro" id="IPR011990">
    <property type="entry name" value="TPR-like_helical_dom_sf"/>
</dbReference>
<feature type="repeat" description="TPR" evidence="1">
    <location>
        <begin position="135"/>
        <end position="168"/>
    </location>
</feature>
<feature type="domain" description="Ancillary SecYEG translocon subunit/Cell division coordinator CpoB TPR" evidence="2">
    <location>
        <begin position="41"/>
        <end position="166"/>
    </location>
</feature>
<dbReference type="SUPFAM" id="SSF48452">
    <property type="entry name" value="TPR-like"/>
    <property type="match status" value="1"/>
</dbReference>
<evidence type="ECO:0000259" key="2">
    <source>
        <dbReference type="Pfam" id="PF09976"/>
    </source>
</evidence>
<dbReference type="PROSITE" id="PS50005">
    <property type="entry name" value="TPR"/>
    <property type="match status" value="1"/>
</dbReference>
<dbReference type="EMBL" id="QYUP01000008">
    <property type="protein sequence ID" value="RJG27617.1"/>
    <property type="molecule type" value="Genomic_DNA"/>
</dbReference>
<sequence length="281" mass="29829">MPEQKQPLWSRSVAAALAVSLGITGVGCSGNTEVAPLIAEARKYRAQGEIKAAVIQLKNAIQRDEGSGAARILLAEVYLDEGDAASADKDLRRAMAAGGDAAQVAPLLGKAMLMQGQYDRLLADIVPVGAASVRPALLALRGSAFLGLGKVEPARELLNDALKLAPHSIEALIWAWQAGTTDGRRQCGRSGQLDRARAGGRPADTELLRLRATSTEPRQGRRGDGSYIQKNTANCVRQRACLVRHANLHSRRAGCRKRARLSSRRASPAPGAAVVILPRPC</sequence>
<evidence type="ECO:0000313" key="4">
    <source>
        <dbReference type="Proteomes" id="UP000284006"/>
    </source>
</evidence>
<reference evidence="3 4" key="1">
    <citation type="submission" date="2018-09" db="EMBL/GenBank/DDBJ databases">
        <authorList>
            <person name="Zhu H."/>
        </authorList>
    </citation>
    <scope>NUCLEOTIDE SEQUENCE [LARGE SCALE GENOMIC DNA]</scope>
    <source>
        <strain evidence="3 4">K1S02-61</strain>
    </source>
</reference>
<dbReference type="AlphaFoldDB" id="A0A418Y898"/>
<comment type="caution">
    <text evidence="3">The sequence shown here is derived from an EMBL/GenBank/DDBJ whole genome shotgun (WGS) entry which is preliminary data.</text>
</comment>
<accession>A0A418Y898</accession>
<evidence type="ECO:0000256" key="1">
    <source>
        <dbReference type="PROSITE-ProRule" id="PRU00339"/>
    </source>
</evidence>
<protein>
    <recommendedName>
        <fullName evidence="2">Ancillary SecYEG translocon subunit/Cell division coordinator CpoB TPR domain-containing protein</fullName>
    </recommendedName>
</protein>